<evidence type="ECO:0000256" key="1">
    <source>
        <dbReference type="SAM" id="SignalP"/>
    </source>
</evidence>
<evidence type="ECO:0000313" key="4">
    <source>
        <dbReference type="Proteomes" id="UP000030520"/>
    </source>
</evidence>
<keyword evidence="4" id="KW-1185">Reference proteome</keyword>
<proteinExistence type="predicted"/>
<dbReference type="EMBL" id="JRWM01000028">
    <property type="protein sequence ID" value="KHA59364.1"/>
    <property type="molecule type" value="Genomic_DNA"/>
</dbReference>
<reference evidence="3 4" key="1">
    <citation type="submission" date="2014-10" db="EMBL/GenBank/DDBJ databases">
        <title>Genome sequencing of Vibrio variabilis T01.</title>
        <authorList>
            <person name="Chan K.-G."/>
            <person name="Mohamad N.I."/>
        </authorList>
    </citation>
    <scope>NUCLEOTIDE SEQUENCE [LARGE SCALE GENOMIC DNA]</scope>
    <source>
        <strain evidence="3 4">T01</strain>
    </source>
</reference>
<dbReference type="Gene3D" id="1.20.1270.180">
    <property type="match status" value="1"/>
</dbReference>
<name>A0ABR4Y7B7_9VIBR</name>
<dbReference type="PANTHER" id="PTHR37549:SF1">
    <property type="entry name" value="LIPOPROTEIN LPRI"/>
    <property type="match status" value="1"/>
</dbReference>
<evidence type="ECO:0000313" key="3">
    <source>
        <dbReference type="EMBL" id="KHA59364.1"/>
    </source>
</evidence>
<dbReference type="InterPro" id="IPR009739">
    <property type="entry name" value="LprI-like_N"/>
</dbReference>
<dbReference type="Proteomes" id="UP000030520">
    <property type="component" value="Unassembled WGS sequence"/>
</dbReference>
<keyword evidence="1" id="KW-0732">Signal</keyword>
<evidence type="ECO:0000259" key="2">
    <source>
        <dbReference type="Pfam" id="PF07007"/>
    </source>
</evidence>
<organism evidence="3 4">
    <name type="scientific">Vibrio variabilis</name>
    <dbReference type="NCBI Taxonomy" id="990271"/>
    <lineage>
        <taxon>Bacteria</taxon>
        <taxon>Pseudomonadati</taxon>
        <taxon>Pseudomonadota</taxon>
        <taxon>Gammaproteobacteria</taxon>
        <taxon>Vibrionales</taxon>
        <taxon>Vibrionaceae</taxon>
        <taxon>Vibrio</taxon>
    </lineage>
</organism>
<protein>
    <recommendedName>
        <fullName evidence="2">Lysozyme inhibitor LprI-like N-terminal domain-containing protein</fullName>
    </recommendedName>
</protein>
<dbReference type="PANTHER" id="PTHR37549">
    <property type="entry name" value="LIPOPROTEIN LPRI"/>
    <property type="match status" value="1"/>
</dbReference>
<accession>A0ABR4Y7B7</accession>
<gene>
    <name evidence="3" type="ORF">NL53_16640</name>
</gene>
<feature type="chain" id="PRO_5047169195" description="Lysozyme inhibitor LprI-like N-terminal domain-containing protein" evidence="1">
    <location>
        <begin position="21"/>
        <end position="181"/>
    </location>
</feature>
<dbReference type="InterPro" id="IPR052755">
    <property type="entry name" value="Lysozyme_Inhibitor_LprI"/>
</dbReference>
<sequence>MRMYSLAALLIGAFPMLANAAPSYNCDNASHVAELVICGSQELSSLDRLIANQYRQSLSDATLEKDKQTLRQAQRAWVTERNECEYSFDCLKERSLERLTTLKAIESFAFSWGGVLRESPALDSEQVGSTYERQAIVILQEEAAYWNGYPWFKVLVSGKTAYQWGGIICDASRPNTTYCEE</sequence>
<dbReference type="RefSeq" id="WP_038216622.1">
    <property type="nucleotide sequence ID" value="NZ_JRWM01000028.1"/>
</dbReference>
<feature type="signal peptide" evidence="1">
    <location>
        <begin position="1"/>
        <end position="20"/>
    </location>
</feature>
<feature type="domain" description="Lysozyme inhibitor LprI-like N-terminal" evidence="2">
    <location>
        <begin position="26"/>
        <end position="98"/>
    </location>
</feature>
<comment type="caution">
    <text evidence="3">The sequence shown here is derived from an EMBL/GenBank/DDBJ whole genome shotgun (WGS) entry which is preliminary data.</text>
</comment>
<dbReference type="Pfam" id="PF07007">
    <property type="entry name" value="LprI"/>
    <property type="match status" value="1"/>
</dbReference>